<proteinExistence type="predicted"/>
<name>A0ABR2Z3L9_9CHLO</name>
<reference evidence="1 2" key="1">
    <citation type="journal article" date="2024" name="Nat. Commun.">
        <title>Phylogenomics reveals the evolutionary origins of lichenization in chlorophyte algae.</title>
        <authorList>
            <person name="Puginier C."/>
            <person name="Libourel C."/>
            <person name="Otte J."/>
            <person name="Skaloud P."/>
            <person name="Haon M."/>
            <person name="Grisel S."/>
            <person name="Petersen M."/>
            <person name="Berrin J.G."/>
            <person name="Delaux P.M."/>
            <person name="Dal Grande F."/>
            <person name="Keller J."/>
        </authorList>
    </citation>
    <scope>NUCLEOTIDE SEQUENCE [LARGE SCALE GENOMIC DNA]</scope>
    <source>
        <strain evidence="1 2">SAG 216-7</strain>
    </source>
</reference>
<keyword evidence="2" id="KW-1185">Reference proteome</keyword>
<gene>
    <name evidence="1" type="ORF">WJX75_001752</name>
</gene>
<protein>
    <submittedName>
        <fullName evidence="1">Uncharacterized protein</fullName>
    </submittedName>
</protein>
<evidence type="ECO:0000313" key="1">
    <source>
        <dbReference type="EMBL" id="KAK9918154.1"/>
    </source>
</evidence>
<evidence type="ECO:0000313" key="2">
    <source>
        <dbReference type="Proteomes" id="UP001491310"/>
    </source>
</evidence>
<dbReference type="EMBL" id="JALJOT010000001">
    <property type="protein sequence ID" value="KAK9918154.1"/>
    <property type="molecule type" value="Genomic_DNA"/>
</dbReference>
<dbReference type="Proteomes" id="UP001491310">
    <property type="component" value="Unassembled WGS sequence"/>
</dbReference>
<accession>A0ABR2Z3L9</accession>
<organism evidence="1 2">
    <name type="scientific">Coccomyxa subellipsoidea</name>
    <dbReference type="NCBI Taxonomy" id="248742"/>
    <lineage>
        <taxon>Eukaryota</taxon>
        <taxon>Viridiplantae</taxon>
        <taxon>Chlorophyta</taxon>
        <taxon>core chlorophytes</taxon>
        <taxon>Trebouxiophyceae</taxon>
        <taxon>Trebouxiophyceae incertae sedis</taxon>
        <taxon>Coccomyxaceae</taxon>
        <taxon>Coccomyxa</taxon>
    </lineage>
</organism>
<comment type="caution">
    <text evidence="1">The sequence shown here is derived from an EMBL/GenBank/DDBJ whole genome shotgun (WGS) entry which is preliminary data.</text>
</comment>
<sequence>MHYNWPSGQQGEWRRIQSKGFCSKHRPEGKEHVQLPSSTTALNASNLRQLDLACLRLKCVRRSNLHSPASPHALEVFNQDHALLKGAGGKVIKLQEHMRLDMQAQEPAGARLRERRYQQAPAVLPARPNVLYRPQHASGREGPLIYAISAASLPGHHGSTAPIGTLSAQQIRA</sequence>